<dbReference type="GO" id="GO:0016757">
    <property type="term" value="F:glycosyltransferase activity"/>
    <property type="evidence" value="ECO:0007669"/>
    <property type="project" value="UniProtKB-KW"/>
</dbReference>
<dbReference type="PANTHER" id="PTHR12526:SF629">
    <property type="entry name" value="TEICHURONIC ACID BIOSYNTHESIS GLYCOSYLTRANSFERASE TUAH-RELATED"/>
    <property type="match status" value="1"/>
</dbReference>
<keyword evidence="6" id="KW-1185">Reference proteome</keyword>
<protein>
    <recommendedName>
        <fullName evidence="7">Glycosyltransferase</fullName>
    </recommendedName>
</protein>
<dbReference type="SUPFAM" id="SSF53756">
    <property type="entry name" value="UDP-Glycosyltransferase/glycogen phosphorylase"/>
    <property type="match status" value="1"/>
</dbReference>
<evidence type="ECO:0000313" key="6">
    <source>
        <dbReference type="Proteomes" id="UP000632858"/>
    </source>
</evidence>
<dbReference type="Pfam" id="PF13477">
    <property type="entry name" value="Glyco_trans_4_2"/>
    <property type="match status" value="1"/>
</dbReference>
<comment type="caution">
    <text evidence="5">The sequence shown here is derived from an EMBL/GenBank/DDBJ whole genome shotgun (WGS) entry which is preliminary data.</text>
</comment>
<gene>
    <name evidence="5" type="ORF">GCM10010960_05290</name>
</gene>
<reference evidence="5" key="2">
    <citation type="submission" date="2020-09" db="EMBL/GenBank/DDBJ databases">
        <authorList>
            <person name="Sun Q."/>
            <person name="Zhou Y."/>
        </authorList>
    </citation>
    <scope>NUCLEOTIDE SEQUENCE</scope>
    <source>
        <strain evidence="5">CGMCC 1.12726</strain>
    </source>
</reference>
<dbReference type="AlphaFoldDB" id="A0A917CE97"/>
<dbReference type="Gene3D" id="3.40.50.2000">
    <property type="entry name" value="Glycogen Phosphorylase B"/>
    <property type="match status" value="2"/>
</dbReference>
<keyword evidence="1" id="KW-0328">Glycosyltransferase</keyword>
<dbReference type="RefSeq" id="WP_188447459.1">
    <property type="nucleotide sequence ID" value="NZ_BMFO01000001.1"/>
</dbReference>
<name>A0A917CE97_9GAMM</name>
<evidence type="ECO:0000256" key="2">
    <source>
        <dbReference type="ARBA" id="ARBA00022679"/>
    </source>
</evidence>
<dbReference type="Pfam" id="PF00534">
    <property type="entry name" value="Glycos_transf_1"/>
    <property type="match status" value="1"/>
</dbReference>
<dbReference type="Proteomes" id="UP000632858">
    <property type="component" value="Unassembled WGS sequence"/>
</dbReference>
<dbReference type="EMBL" id="BMFO01000001">
    <property type="protein sequence ID" value="GGF86234.1"/>
    <property type="molecule type" value="Genomic_DNA"/>
</dbReference>
<dbReference type="InterPro" id="IPR028098">
    <property type="entry name" value="Glyco_trans_4-like_N"/>
</dbReference>
<proteinExistence type="predicted"/>
<evidence type="ECO:0000259" key="3">
    <source>
        <dbReference type="Pfam" id="PF00534"/>
    </source>
</evidence>
<evidence type="ECO:0008006" key="7">
    <source>
        <dbReference type="Google" id="ProtNLM"/>
    </source>
</evidence>
<feature type="domain" description="Glycosyltransferase subfamily 4-like N-terminal" evidence="4">
    <location>
        <begin position="24"/>
        <end position="160"/>
    </location>
</feature>
<sequence length="372" mass="42411">MTVERIKIGFFNCYYPEISGGSEYQTYLLAKSLDKTVYDPFFISLSTHKKGYQELNGDRVYFFKPESRLAKIDKGYIANAAFINRVIKKENPKIIYQRMANSASGILAYLSKIRDFKFIWACASQEDILPLRFRLNSPGSWVENALRIYGIRRADSILLQSSDQLDCLNRRFNLSGTILKNGHPDVDVIAHGYKQPLLVIFIGNFKKIKRPEIFIQLAENFRRRKDVEFVMVGRIPDQNQSASLIRRLSEIGNINWLGELSQAETNSLLGQAYVLVNTSEYEGFSNTFIQAWQRGVPVLSLSVDPDKLLNKEGLGICSGHYNRLCGDLEYLLSNPDVRNEMGRRGVQYALKEHSLSAITSHFKKILAEVLNG</sequence>
<accession>A0A917CE97</accession>
<organism evidence="5 6">
    <name type="scientific">Arenimonas maotaiensis</name>
    <dbReference type="NCBI Taxonomy" id="1446479"/>
    <lineage>
        <taxon>Bacteria</taxon>
        <taxon>Pseudomonadati</taxon>
        <taxon>Pseudomonadota</taxon>
        <taxon>Gammaproteobacteria</taxon>
        <taxon>Lysobacterales</taxon>
        <taxon>Lysobacteraceae</taxon>
        <taxon>Arenimonas</taxon>
    </lineage>
</organism>
<feature type="domain" description="Glycosyl transferase family 1" evidence="3">
    <location>
        <begin position="194"/>
        <end position="345"/>
    </location>
</feature>
<dbReference type="PANTHER" id="PTHR12526">
    <property type="entry name" value="GLYCOSYLTRANSFERASE"/>
    <property type="match status" value="1"/>
</dbReference>
<dbReference type="InterPro" id="IPR001296">
    <property type="entry name" value="Glyco_trans_1"/>
</dbReference>
<dbReference type="CDD" id="cd03801">
    <property type="entry name" value="GT4_PimA-like"/>
    <property type="match status" value="1"/>
</dbReference>
<evidence type="ECO:0000259" key="4">
    <source>
        <dbReference type="Pfam" id="PF13477"/>
    </source>
</evidence>
<reference evidence="5" key="1">
    <citation type="journal article" date="2014" name="Int. J. Syst. Evol. Microbiol.">
        <title>Complete genome sequence of Corynebacterium casei LMG S-19264T (=DSM 44701T), isolated from a smear-ripened cheese.</title>
        <authorList>
            <consortium name="US DOE Joint Genome Institute (JGI-PGF)"/>
            <person name="Walter F."/>
            <person name="Albersmeier A."/>
            <person name="Kalinowski J."/>
            <person name="Ruckert C."/>
        </authorList>
    </citation>
    <scope>NUCLEOTIDE SEQUENCE</scope>
    <source>
        <strain evidence="5">CGMCC 1.12726</strain>
    </source>
</reference>
<evidence type="ECO:0000313" key="5">
    <source>
        <dbReference type="EMBL" id="GGF86234.1"/>
    </source>
</evidence>
<keyword evidence="2" id="KW-0808">Transferase</keyword>
<evidence type="ECO:0000256" key="1">
    <source>
        <dbReference type="ARBA" id="ARBA00022676"/>
    </source>
</evidence>
<dbReference type="GO" id="GO:1901135">
    <property type="term" value="P:carbohydrate derivative metabolic process"/>
    <property type="evidence" value="ECO:0007669"/>
    <property type="project" value="UniProtKB-ARBA"/>
</dbReference>